<reference evidence="2" key="1">
    <citation type="submission" date="2012-11" db="EMBL/GenBank/DDBJ databases">
        <title>Dependencies among metagenomic species, viruses, plasmids and units of genetic variation.</title>
        <authorList>
            <person name="Nielsen H.B."/>
            <person name="Almeida M."/>
            <person name="Juncker A.S."/>
            <person name="Rasmussen S."/>
            <person name="Li J."/>
            <person name="Sunagawa S."/>
            <person name="Plichta D."/>
            <person name="Gautier L."/>
            <person name="Le Chatelier E."/>
            <person name="Peletier E."/>
            <person name="Bonde I."/>
            <person name="Nielsen T."/>
            <person name="Manichanh C."/>
            <person name="Arumugam M."/>
            <person name="Batto J."/>
            <person name="Santos M.B.Q.D."/>
            <person name="Blom N."/>
            <person name="Borruel N."/>
            <person name="Burgdorf K.S."/>
            <person name="Boumezbeur F."/>
            <person name="Casellas F."/>
            <person name="Dore J."/>
            <person name="Guarner F."/>
            <person name="Hansen T."/>
            <person name="Hildebrand F."/>
            <person name="Kaas R.S."/>
            <person name="Kennedy S."/>
            <person name="Kristiansen K."/>
            <person name="Kultima J.R."/>
            <person name="Leonard P."/>
            <person name="Levenez F."/>
            <person name="Lund O."/>
            <person name="Moumen B."/>
            <person name="Le Paslier D."/>
            <person name="Pons N."/>
            <person name="Pedersen O."/>
            <person name="Prifti E."/>
            <person name="Qin J."/>
            <person name="Raes J."/>
            <person name="Tap J."/>
            <person name="Tims S."/>
            <person name="Ussery D.W."/>
            <person name="Yamada T."/>
            <person name="MetaHit consortium"/>
            <person name="Renault P."/>
            <person name="Sicheritz-Ponten T."/>
            <person name="Bork P."/>
            <person name="Wang J."/>
            <person name="Brunak S."/>
            <person name="Ehrlich S.D."/>
        </authorList>
    </citation>
    <scope>NUCLEOTIDE SEQUENCE [LARGE SCALE GENOMIC DNA]</scope>
</reference>
<dbReference type="SMART" id="SM00382">
    <property type="entry name" value="AAA"/>
    <property type="match status" value="1"/>
</dbReference>
<dbReference type="InterPro" id="IPR011703">
    <property type="entry name" value="ATPase_AAA-3"/>
</dbReference>
<organism evidence="2 3">
    <name type="scientific">Candidatus Colimorpha enterica</name>
    <dbReference type="NCBI Taxonomy" id="3083063"/>
    <lineage>
        <taxon>Bacteria</taxon>
        <taxon>Pseudomonadati</taxon>
        <taxon>Bacteroidota</taxon>
        <taxon>Bacteroidia</taxon>
        <taxon>Bacteroidales</taxon>
        <taxon>Candidatus Colimorpha</taxon>
    </lineage>
</organism>
<evidence type="ECO:0000313" key="3">
    <source>
        <dbReference type="Proteomes" id="UP000017938"/>
    </source>
</evidence>
<dbReference type="InterPro" id="IPR003593">
    <property type="entry name" value="AAA+_ATPase"/>
</dbReference>
<dbReference type="GO" id="GO:0016887">
    <property type="term" value="F:ATP hydrolysis activity"/>
    <property type="evidence" value="ECO:0007669"/>
    <property type="project" value="InterPro"/>
</dbReference>
<protein>
    <submittedName>
        <fullName evidence="2">MoxR-like ATPases</fullName>
    </submittedName>
</protein>
<proteinExistence type="predicted"/>
<dbReference type="InterPro" id="IPR027417">
    <property type="entry name" value="P-loop_NTPase"/>
</dbReference>
<dbReference type="InterPro" id="IPR041628">
    <property type="entry name" value="ChlI/MoxR_AAA_lid"/>
</dbReference>
<dbReference type="PIRSF" id="PIRSF002849">
    <property type="entry name" value="AAA_ATPase_chaperone_MoxR_prd"/>
    <property type="match status" value="1"/>
</dbReference>
<dbReference type="Pfam" id="PF17863">
    <property type="entry name" value="AAA_lid_2"/>
    <property type="match status" value="1"/>
</dbReference>
<name>R6V5B0_9BACT</name>
<dbReference type="PANTHER" id="PTHR42759:SF5">
    <property type="entry name" value="METHANOL DEHYDROGENASE REGULATOR"/>
    <property type="match status" value="1"/>
</dbReference>
<dbReference type="EMBL" id="CBFW010000453">
    <property type="protein sequence ID" value="CDC77967.1"/>
    <property type="molecule type" value="Genomic_DNA"/>
</dbReference>
<dbReference type="Gene3D" id="1.10.8.80">
    <property type="entry name" value="Magnesium chelatase subunit I, C-Terminal domain"/>
    <property type="match status" value="1"/>
</dbReference>
<dbReference type="Proteomes" id="UP000017938">
    <property type="component" value="Unassembled WGS sequence"/>
</dbReference>
<dbReference type="STRING" id="1263015.BN580_00547"/>
<dbReference type="PANTHER" id="PTHR42759">
    <property type="entry name" value="MOXR FAMILY PROTEIN"/>
    <property type="match status" value="1"/>
</dbReference>
<feature type="domain" description="AAA+ ATPase" evidence="1">
    <location>
        <begin position="45"/>
        <end position="186"/>
    </location>
</feature>
<comment type="caution">
    <text evidence="2">The sequence shown here is derived from an EMBL/GenBank/DDBJ whole genome shotgun (WGS) entry which is preliminary data.</text>
</comment>
<dbReference type="Gene3D" id="3.40.50.300">
    <property type="entry name" value="P-loop containing nucleotide triphosphate hydrolases"/>
    <property type="match status" value="1"/>
</dbReference>
<accession>R6V5B0</accession>
<dbReference type="AlphaFoldDB" id="R6V5B0"/>
<evidence type="ECO:0000259" key="1">
    <source>
        <dbReference type="SMART" id="SM00382"/>
    </source>
</evidence>
<dbReference type="CDD" id="cd00009">
    <property type="entry name" value="AAA"/>
    <property type="match status" value="1"/>
</dbReference>
<dbReference type="InterPro" id="IPR050764">
    <property type="entry name" value="CbbQ/NirQ/NorQ/GpvN"/>
</dbReference>
<gene>
    <name evidence="2" type="ORF">BN580_00547</name>
</gene>
<dbReference type="GO" id="GO:0005524">
    <property type="term" value="F:ATP binding"/>
    <property type="evidence" value="ECO:0007669"/>
    <property type="project" value="InterPro"/>
</dbReference>
<dbReference type="Pfam" id="PF07726">
    <property type="entry name" value="AAA_3"/>
    <property type="match status" value="1"/>
</dbReference>
<dbReference type="SUPFAM" id="SSF52540">
    <property type="entry name" value="P-loop containing nucleoside triphosphate hydrolases"/>
    <property type="match status" value="1"/>
</dbReference>
<sequence>MSSEFLSETEYSAVYGISDSILNEVGKVITGKRRETALILAAMISGGHILIEDVPGVGKTTLAASVAKAVGLSFKRAQFTPDVMASDITGFNIYNRKTESFEFREGLVNTNILLADEINRASPKTQSSLLEAMEETQVTVDGVTYDIPDPFTVIATQNPAGFVGTYPLPEAQLDRFALRIKMGYPTPEEEIMILKRRLNGDPITSVRPVGKNAVQLLRAVAEKVTVSDEIERYIVSLVSATRMRSEFSLGASPRASVALMKLSRAWAVLHHRAYVVPDDIADLFSEAVAHRVTMSREAAAAGIDAVTVLDAVLKSTAVPYAQTRRGFGI</sequence>
<evidence type="ECO:0000313" key="2">
    <source>
        <dbReference type="EMBL" id="CDC77967.1"/>
    </source>
</evidence>